<feature type="domain" description="C2H2-type" evidence="10">
    <location>
        <begin position="906"/>
        <end position="933"/>
    </location>
</feature>
<dbReference type="FunFam" id="3.30.160.60:FF:001062">
    <property type="entry name" value="Zinc finger protein 142"/>
    <property type="match status" value="1"/>
</dbReference>
<feature type="domain" description="C2H2-type" evidence="10">
    <location>
        <begin position="258"/>
        <end position="285"/>
    </location>
</feature>
<evidence type="ECO:0000256" key="1">
    <source>
        <dbReference type="ARBA" id="ARBA00004123"/>
    </source>
</evidence>
<keyword evidence="2" id="KW-0479">Metal-binding</keyword>
<dbReference type="InterPro" id="IPR013087">
    <property type="entry name" value="Znf_C2H2_type"/>
</dbReference>
<dbReference type="InterPro" id="IPR057828">
    <property type="entry name" value="Znf_C2H2_ZNF142_13th"/>
</dbReference>
<feature type="domain" description="C2H2-type" evidence="10">
    <location>
        <begin position="286"/>
        <end position="313"/>
    </location>
</feature>
<dbReference type="InterPro" id="IPR036236">
    <property type="entry name" value="Znf_C2H2_sf"/>
</dbReference>
<dbReference type="Gene3D" id="3.30.160.60">
    <property type="entry name" value="Classic Zinc Finger"/>
    <property type="match status" value="13"/>
</dbReference>
<feature type="compositionally biased region" description="Polar residues" evidence="9">
    <location>
        <begin position="666"/>
        <end position="677"/>
    </location>
</feature>
<feature type="domain" description="C2H2-type" evidence="10">
    <location>
        <begin position="172"/>
        <end position="200"/>
    </location>
</feature>
<keyword evidence="12" id="KW-1185">Reference proteome</keyword>
<dbReference type="GO" id="GO:0008270">
    <property type="term" value="F:zinc ion binding"/>
    <property type="evidence" value="ECO:0007669"/>
    <property type="project" value="UniProtKB-KW"/>
</dbReference>
<proteinExistence type="predicted"/>
<accession>A0A3P8WKN0</accession>
<dbReference type="GeneTree" id="ENSGT00940000163074"/>
<dbReference type="PROSITE" id="PS00028">
    <property type="entry name" value="ZINC_FINGER_C2H2_1"/>
    <property type="match status" value="9"/>
</dbReference>
<name>A0A3P8WKN0_CYNSE</name>
<keyword evidence="7" id="KW-0539">Nucleus</keyword>
<feature type="domain" description="C2H2-type" evidence="10">
    <location>
        <begin position="793"/>
        <end position="820"/>
    </location>
</feature>
<dbReference type="FunFam" id="3.30.160.60:FF:000100">
    <property type="entry name" value="Zinc finger 45-like"/>
    <property type="match status" value="1"/>
</dbReference>
<dbReference type="Ensembl" id="ENSCSET00000025562.1">
    <property type="protein sequence ID" value="ENSCSEP00000025225.1"/>
    <property type="gene ID" value="ENSCSEG00000016104.1"/>
</dbReference>
<dbReference type="InterPro" id="IPR056438">
    <property type="entry name" value="Znf-C2H2_CTCF"/>
</dbReference>
<dbReference type="FunFam" id="3.30.160.60:FF:001657">
    <property type="entry name" value="Zinc finger protein 142"/>
    <property type="match status" value="1"/>
</dbReference>
<evidence type="ECO:0000256" key="5">
    <source>
        <dbReference type="ARBA" id="ARBA00022833"/>
    </source>
</evidence>
<protein>
    <submittedName>
        <fullName evidence="11">Zinc finger protein 142</fullName>
    </submittedName>
</protein>
<dbReference type="FunFam" id="3.30.160.60:FF:000614">
    <property type="entry name" value="Zinc finger protein 142"/>
    <property type="match status" value="1"/>
</dbReference>
<dbReference type="GO" id="GO:0010468">
    <property type="term" value="P:regulation of gene expression"/>
    <property type="evidence" value="ECO:0007669"/>
    <property type="project" value="UniProtKB-ARBA"/>
</dbReference>
<feature type="domain" description="C2H2-type" evidence="10">
    <location>
        <begin position="374"/>
        <end position="402"/>
    </location>
</feature>
<dbReference type="SMART" id="SM00355">
    <property type="entry name" value="ZnF_C2H2"/>
    <property type="match status" value="23"/>
</dbReference>
<evidence type="ECO:0000256" key="8">
    <source>
        <dbReference type="PROSITE-ProRule" id="PRU00042"/>
    </source>
</evidence>
<feature type="compositionally biased region" description="Acidic residues" evidence="9">
    <location>
        <begin position="548"/>
        <end position="568"/>
    </location>
</feature>
<dbReference type="PANTHER" id="PTHR24379:SF121">
    <property type="entry name" value="C2H2-TYPE DOMAIN-CONTAINING PROTEIN"/>
    <property type="match status" value="1"/>
</dbReference>
<dbReference type="AlphaFoldDB" id="A0A3P8WKN0"/>
<dbReference type="Proteomes" id="UP000265120">
    <property type="component" value="Chromosome 16"/>
</dbReference>
<dbReference type="FunCoup" id="A0A3P8WKN0">
    <property type="interactions" value="1623"/>
</dbReference>
<dbReference type="FunFam" id="3.30.160.60:FF:001208">
    <property type="entry name" value="Zinc finger protein 142"/>
    <property type="match status" value="1"/>
</dbReference>
<dbReference type="FunFam" id="3.30.160.60:FF:001033">
    <property type="entry name" value="Zinc finger protein 142"/>
    <property type="match status" value="1"/>
</dbReference>
<feature type="compositionally biased region" description="Basic and acidic residues" evidence="9">
    <location>
        <begin position="466"/>
        <end position="496"/>
    </location>
</feature>
<feature type="region of interest" description="Disordered" evidence="9">
    <location>
        <begin position="541"/>
        <end position="571"/>
    </location>
</feature>
<dbReference type="Pfam" id="PF23574">
    <property type="entry name" value="zf-C2H2_ZNF142_18"/>
    <property type="match status" value="1"/>
</dbReference>
<feature type="domain" description="C2H2-type" evidence="10">
    <location>
        <begin position="84"/>
        <end position="111"/>
    </location>
</feature>
<feature type="domain" description="C2H2-type" evidence="10">
    <location>
        <begin position="821"/>
        <end position="848"/>
    </location>
</feature>
<evidence type="ECO:0000256" key="9">
    <source>
        <dbReference type="SAM" id="MobiDB-lite"/>
    </source>
</evidence>
<feature type="domain" description="C2H2-type" evidence="10">
    <location>
        <begin position="18"/>
        <end position="45"/>
    </location>
</feature>
<keyword evidence="4 8" id="KW-0863">Zinc-finger</keyword>
<dbReference type="OMA" id="ADCEYST"/>
<evidence type="ECO:0000256" key="6">
    <source>
        <dbReference type="ARBA" id="ARBA00023125"/>
    </source>
</evidence>
<evidence type="ECO:0000256" key="4">
    <source>
        <dbReference type="ARBA" id="ARBA00022771"/>
    </source>
</evidence>
<dbReference type="Pfam" id="PF00096">
    <property type="entry name" value="zf-C2H2"/>
    <property type="match status" value="3"/>
</dbReference>
<reference evidence="11" key="2">
    <citation type="submission" date="2025-08" db="UniProtKB">
        <authorList>
            <consortium name="Ensembl"/>
        </authorList>
    </citation>
    <scope>IDENTIFICATION</scope>
</reference>
<feature type="domain" description="C2H2-type" evidence="10">
    <location>
        <begin position="934"/>
        <end position="961"/>
    </location>
</feature>
<dbReference type="GO" id="GO:0005634">
    <property type="term" value="C:nucleus"/>
    <property type="evidence" value="ECO:0007669"/>
    <property type="project" value="UniProtKB-SubCell"/>
</dbReference>
<dbReference type="FunFam" id="3.30.160.60:FF:000446">
    <property type="entry name" value="Zinc finger protein"/>
    <property type="match status" value="1"/>
</dbReference>
<dbReference type="KEGG" id="csem:103392413"/>
<dbReference type="InParanoid" id="A0A3P8WKN0"/>
<dbReference type="Pfam" id="PF23611">
    <property type="entry name" value="zf-C2H2_16"/>
    <property type="match status" value="2"/>
</dbReference>
<keyword evidence="5" id="KW-0862">Zinc</keyword>
<evidence type="ECO:0000256" key="3">
    <source>
        <dbReference type="ARBA" id="ARBA00022737"/>
    </source>
</evidence>
<sequence length="1016" mass="116024">MGSHLQEPVHFHSPNPGLQCPTCKRVFTSRSKLRVHRLREAGEKIHKCHLCDYSAVERNAIRRHIISVHADSDVAEGGLNRHTYACPSCGLRFHQSKSLKAHMKTHNIPRGSDAATCVLESCSFQTSSHKELLKHILDVHGVKAVECRYHACGAVFQTEAEMLTHFQTHRAYHCSQCEFSCSNKALFLRHQRSGHAGSDKLCCDFCSFFTFNPVQSERHVRRCHPNEKIHRCSQCSYATSHRRSLRRHTLTHNSEKPHKCGVCDFRCRDESSLSRHMLTHSDDKNFMCSDCGYVTKWKHYLTVHMRKHAGDMRHQCDQCTYRCHRTDQLKSHKLRHQAKSLICEICAFACKRKYELRSHMTSKHSGGDGHPPVHQCTFCTYTTRYRQALRNHENCQHTRLKEFHCALCPYVSFSTVSLFLHKRKAHGYVPGDQRWLEKYAAKEKERSSTEEAGDFYRKSFTAERLKQTAEGERGPQGERAEAPAAAELRKQTETKNTKSVGALDNEPQEGGNESLTGSSDEYCTLILTTYSETLKGKEDLPRSTCLSEEMEEEEEEEEETSVNEECDLDSVSQETPELVGRTFSPNTDPEFSCVQNQKITNIDSDQTEASVLDGPVQVLVVPDTDADETVLNSHGAQVKTQGLDGRLPNQSPGFSEKCPTAGENCSKGNEGSENPTDQELHQPEITSSSSSSSSLHQIIIVCYHFTGTDGRFRCELCSFTSLRPTTFQRHVTACRKRVCQRDSRVLLALHLEHQHQEGRPEDEMLACGRCSFASPHRPVLERHLQTHDGSRLYKCRDCEYSTGNRQKMTRHIRTHTGEKPYGCRLCTYTCADPSRLKLHLRVHQEEKKYLCPDCGYRCKWSSQLKYHMTRHTGEKSYACGECDYRTNRADALRAHRDTQHCDLRPYMCEKCGKAFKTRFILNTHQRQHSDARLYTCGLCPKAFRWPAGLRHHFLSHTNQQPFGCGHCSYRARQKFQVVKHLRRRHPGASVEEGVVKQTEAMSLTLKEALQGSLGEG</sequence>
<dbReference type="PANTHER" id="PTHR24379">
    <property type="entry name" value="KRAB AND ZINC FINGER DOMAIN-CONTAINING"/>
    <property type="match status" value="1"/>
</dbReference>
<dbReference type="FunFam" id="3.30.160.60:FF:002452">
    <property type="entry name" value="zinc finger protein 142 isoform X4"/>
    <property type="match status" value="1"/>
</dbReference>
<dbReference type="GO" id="GO:0003677">
    <property type="term" value="F:DNA binding"/>
    <property type="evidence" value="ECO:0007669"/>
    <property type="project" value="UniProtKB-KW"/>
</dbReference>
<feature type="domain" description="C2H2-type" evidence="10">
    <location>
        <begin position="230"/>
        <end position="257"/>
    </location>
</feature>
<dbReference type="PROSITE" id="PS50157">
    <property type="entry name" value="ZINC_FINGER_C2H2_2"/>
    <property type="match status" value="13"/>
</dbReference>
<reference evidence="11 12" key="1">
    <citation type="journal article" date="2014" name="Nat. Genet.">
        <title>Whole-genome sequence of a flatfish provides insights into ZW sex chromosome evolution and adaptation to a benthic lifestyle.</title>
        <authorList>
            <person name="Chen S."/>
            <person name="Zhang G."/>
            <person name="Shao C."/>
            <person name="Huang Q."/>
            <person name="Liu G."/>
            <person name="Zhang P."/>
            <person name="Song W."/>
            <person name="An N."/>
            <person name="Chalopin D."/>
            <person name="Volff J.N."/>
            <person name="Hong Y."/>
            <person name="Li Q."/>
            <person name="Sha Z."/>
            <person name="Zhou H."/>
            <person name="Xie M."/>
            <person name="Yu Q."/>
            <person name="Liu Y."/>
            <person name="Xiang H."/>
            <person name="Wang N."/>
            <person name="Wu K."/>
            <person name="Yang C."/>
            <person name="Zhou Q."/>
            <person name="Liao X."/>
            <person name="Yang L."/>
            <person name="Hu Q."/>
            <person name="Zhang J."/>
            <person name="Meng L."/>
            <person name="Jin L."/>
            <person name="Tian Y."/>
            <person name="Lian J."/>
            <person name="Yang J."/>
            <person name="Miao G."/>
            <person name="Liu S."/>
            <person name="Liang Z."/>
            <person name="Yan F."/>
            <person name="Li Y."/>
            <person name="Sun B."/>
            <person name="Zhang H."/>
            <person name="Zhang J."/>
            <person name="Zhu Y."/>
            <person name="Du M."/>
            <person name="Zhao Y."/>
            <person name="Schartl M."/>
            <person name="Tang Q."/>
            <person name="Wang J."/>
        </authorList>
    </citation>
    <scope>NUCLEOTIDE SEQUENCE</scope>
</reference>
<comment type="subcellular location">
    <subcellularLocation>
        <location evidence="1">Nucleus</location>
    </subcellularLocation>
</comment>
<evidence type="ECO:0000313" key="11">
    <source>
        <dbReference type="Ensembl" id="ENSCSEP00000025225.1"/>
    </source>
</evidence>
<feature type="region of interest" description="Disordered" evidence="9">
    <location>
        <begin position="466"/>
        <end position="518"/>
    </location>
</feature>
<feature type="domain" description="C2H2-type" evidence="10">
    <location>
        <begin position="849"/>
        <end position="876"/>
    </location>
</feature>
<keyword evidence="3" id="KW-0677">Repeat</keyword>
<feature type="domain" description="C2H2-type" evidence="10">
    <location>
        <begin position="877"/>
        <end position="905"/>
    </location>
</feature>
<keyword evidence="6" id="KW-0238">DNA-binding</keyword>
<evidence type="ECO:0000259" key="10">
    <source>
        <dbReference type="PROSITE" id="PS50157"/>
    </source>
</evidence>
<evidence type="ECO:0000313" key="12">
    <source>
        <dbReference type="Proteomes" id="UP000265120"/>
    </source>
</evidence>
<dbReference type="STRING" id="244447.ENSCSEP00000025225"/>
<reference evidence="11" key="3">
    <citation type="submission" date="2025-09" db="UniProtKB">
        <authorList>
            <consortium name="Ensembl"/>
        </authorList>
    </citation>
    <scope>IDENTIFICATION</scope>
</reference>
<dbReference type="SUPFAM" id="SSF57667">
    <property type="entry name" value="beta-beta-alpha zinc fingers"/>
    <property type="match status" value="8"/>
</dbReference>
<feature type="region of interest" description="Disordered" evidence="9">
    <location>
        <begin position="635"/>
        <end position="690"/>
    </location>
</feature>
<organism evidence="11 12">
    <name type="scientific">Cynoglossus semilaevis</name>
    <name type="common">Tongue sole</name>
    <dbReference type="NCBI Taxonomy" id="244447"/>
    <lineage>
        <taxon>Eukaryota</taxon>
        <taxon>Metazoa</taxon>
        <taxon>Chordata</taxon>
        <taxon>Craniata</taxon>
        <taxon>Vertebrata</taxon>
        <taxon>Euteleostomi</taxon>
        <taxon>Actinopterygii</taxon>
        <taxon>Neopterygii</taxon>
        <taxon>Teleostei</taxon>
        <taxon>Neoteleostei</taxon>
        <taxon>Acanthomorphata</taxon>
        <taxon>Carangaria</taxon>
        <taxon>Pleuronectiformes</taxon>
        <taxon>Pleuronectoidei</taxon>
        <taxon>Cynoglossidae</taxon>
        <taxon>Cynoglossinae</taxon>
        <taxon>Cynoglossus</taxon>
    </lineage>
</organism>
<evidence type="ECO:0000256" key="2">
    <source>
        <dbReference type="ARBA" id="ARBA00022723"/>
    </source>
</evidence>
<evidence type="ECO:0000256" key="7">
    <source>
        <dbReference type="ARBA" id="ARBA00023242"/>
    </source>
</evidence>